<comment type="caution">
    <text evidence="2">The sequence shown here is derived from an EMBL/GenBank/DDBJ whole genome shotgun (WGS) entry which is preliminary data.</text>
</comment>
<dbReference type="Pfam" id="PF10722">
    <property type="entry name" value="YbjN"/>
    <property type="match status" value="1"/>
</dbReference>
<name>A0ABN3M325_9ACTN</name>
<evidence type="ECO:0000313" key="2">
    <source>
        <dbReference type="EMBL" id="GAA2492879.1"/>
    </source>
</evidence>
<dbReference type="Proteomes" id="UP001501358">
    <property type="component" value="Unassembled WGS sequence"/>
</dbReference>
<protein>
    <submittedName>
        <fullName evidence="2">YbjN domain-containing protein</fullName>
    </submittedName>
</protein>
<evidence type="ECO:0000313" key="3">
    <source>
        <dbReference type="Proteomes" id="UP001501358"/>
    </source>
</evidence>
<organism evidence="2 3">
    <name type="scientific">Streptomyces thermolineatus</name>
    <dbReference type="NCBI Taxonomy" id="44033"/>
    <lineage>
        <taxon>Bacteria</taxon>
        <taxon>Bacillati</taxon>
        <taxon>Actinomycetota</taxon>
        <taxon>Actinomycetes</taxon>
        <taxon>Kitasatosporales</taxon>
        <taxon>Streptomycetaceae</taxon>
        <taxon>Streptomyces</taxon>
    </lineage>
</organism>
<feature type="compositionally biased region" description="Polar residues" evidence="1">
    <location>
        <begin position="1"/>
        <end position="12"/>
    </location>
</feature>
<accession>A0ABN3M325</accession>
<evidence type="ECO:0000256" key="1">
    <source>
        <dbReference type="SAM" id="MobiDB-lite"/>
    </source>
</evidence>
<proteinExistence type="predicted"/>
<feature type="compositionally biased region" description="Low complexity" evidence="1">
    <location>
        <begin position="188"/>
        <end position="212"/>
    </location>
</feature>
<feature type="compositionally biased region" description="Low complexity" evidence="1">
    <location>
        <begin position="21"/>
        <end position="30"/>
    </location>
</feature>
<dbReference type="EMBL" id="BAAATA010000017">
    <property type="protein sequence ID" value="GAA2492879.1"/>
    <property type="molecule type" value="Genomic_DNA"/>
</dbReference>
<reference evidence="2 3" key="1">
    <citation type="journal article" date="2019" name="Int. J. Syst. Evol. Microbiol.">
        <title>The Global Catalogue of Microorganisms (GCM) 10K type strain sequencing project: providing services to taxonomists for standard genome sequencing and annotation.</title>
        <authorList>
            <consortium name="The Broad Institute Genomics Platform"/>
            <consortium name="The Broad Institute Genome Sequencing Center for Infectious Disease"/>
            <person name="Wu L."/>
            <person name="Ma J."/>
        </authorList>
    </citation>
    <scope>NUCLEOTIDE SEQUENCE [LARGE SCALE GENOMIC DNA]</scope>
    <source>
        <strain evidence="2 3">JCM 6307</strain>
    </source>
</reference>
<sequence length="218" mass="23747">MIRTKGNPTVSIDPSAIPNFGGSSQPNPQQGGPGGAVVPDQKLVQELLDQMELKHTIDDDGDLVAPWEGFRVYFMFRSDEDSKNQLFAVRAFYDRAYDVDSKPSLLEVVDEWNRRTLWPKVYTMTHQEGDASVVRLVGEAQTVIGHGVALEHFVSSTVGWVQAAIEFERWIVEQLGIDTAKEKEAREAAAAAAQAEAAGESPDGEVTGTVDGETGDKA</sequence>
<gene>
    <name evidence="2" type="ORF">GCM10010406_31190</name>
</gene>
<feature type="region of interest" description="Disordered" evidence="1">
    <location>
        <begin position="1"/>
        <end position="38"/>
    </location>
</feature>
<feature type="region of interest" description="Disordered" evidence="1">
    <location>
        <begin position="187"/>
        <end position="218"/>
    </location>
</feature>
<keyword evidence="3" id="KW-1185">Reference proteome</keyword>
<dbReference type="InterPro" id="IPR019660">
    <property type="entry name" value="Put_sensory_transdc_reg_YbjN"/>
</dbReference>